<reference evidence="5" key="1">
    <citation type="journal article" date="2021" name="PeerJ">
        <title>Extensive microbial diversity within the chicken gut microbiome revealed by metagenomics and culture.</title>
        <authorList>
            <person name="Gilroy R."/>
            <person name="Ravi A."/>
            <person name="Getino M."/>
            <person name="Pursley I."/>
            <person name="Horton D.L."/>
            <person name="Alikhan N.F."/>
            <person name="Baker D."/>
            <person name="Gharbi K."/>
            <person name="Hall N."/>
            <person name="Watson M."/>
            <person name="Adriaenssens E.M."/>
            <person name="Foster-Nyarko E."/>
            <person name="Jarju S."/>
            <person name="Secka A."/>
            <person name="Antonio M."/>
            <person name="Oren A."/>
            <person name="Chaudhuri R.R."/>
            <person name="La Ragione R."/>
            <person name="Hildebrand F."/>
            <person name="Pallen M.J."/>
        </authorList>
    </citation>
    <scope>NUCLEOTIDE SEQUENCE</scope>
    <source>
        <strain evidence="5">Gambia16-930</strain>
    </source>
</reference>
<comment type="caution">
    <text evidence="5">The sequence shown here is derived from an EMBL/GenBank/DDBJ whole genome shotgun (WGS) entry which is preliminary data.</text>
</comment>
<evidence type="ECO:0000256" key="1">
    <source>
        <dbReference type="ARBA" id="ARBA00022723"/>
    </source>
</evidence>
<sequence>MAIKGAIVIDTERCKGCSVCVGACPNQVIALSKNVNGKGYNYAEATKDDCIGCASCAMVCPDGVITVYKAKL</sequence>
<feature type="domain" description="4Fe-4S ferredoxin-type" evidence="4">
    <location>
        <begin position="5"/>
        <end position="34"/>
    </location>
</feature>
<dbReference type="InterPro" id="IPR017896">
    <property type="entry name" value="4Fe4S_Fe-S-bd"/>
</dbReference>
<dbReference type="SUPFAM" id="SSF54862">
    <property type="entry name" value="4Fe-4S ferredoxins"/>
    <property type="match status" value="1"/>
</dbReference>
<dbReference type="AlphaFoldDB" id="A0A9D1UHH8"/>
<evidence type="ECO:0000256" key="3">
    <source>
        <dbReference type="ARBA" id="ARBA00023014"/>
    </source>
</evidence>
<dbReference type="InterPro" id="IPR052977">
    <property type="entry name" value="Polyferredoxin-like_ET"/>
</dbReference>
<protein>
    <submittedName>
        <fullName evidence="5">Ferredoxin family protein</fullName>
    </submittedName>
</protein>
<keyword evidence="1" id="KW-0479">Metal-binding</keyword>
<dbReference type="PROSITE" id="PS00198">
    <property type="entry name" value="4FE4S_FER_1"/>
    <property type="match status" value="2"/>
</dbReference>
<evidence type="ECO:0000313" key="6">
    <source>
        <dbReference type="Proteomes" id="UP000824267"/>
    </source>
</evidence>
<dbReference type="EMBL" id="DXGG01000152">
    <property type="protein sequence ID" value="HIW87568.1"/>
    <property type="molecule type" value="Genomic_DNA"/>
</dbReference>
<evidence type="ECO:0000259" key="4">
    <source>
        <dbReference type="PROSITE" id="PS51379"/>
    </source>
</evidence>
<keyword evidence="2" id="KW-0408">Iron</keyword>
<feature type="domain" description="4Fe-4S ferredoxin-type" evidence="4">
    <location>
        <begin position="41"/>
        <end position="70"/>
    </location>
</feature>
<dbReference type="GO" id="GO:0051536">
    <property type="term" value="F:iron-sulfur cluster binding"/>
    <property type="evidence" value="ECO:0007669"/>
    <property type="project" value="UniProtKB-KW"/>
</dbReference>
<dbReference type="PANTHER" id="PTHR43193">
    <property type="match status" value="1"/>
</dbReference>
<organism evidence="5 6">
    <name type="scientific">Candidatus Onthomorpha intestinigallinarum</name>
    <dbReference type="NCBI Taxonomy" id="2840880"/>
    <lineage>
        <taxon>Bacteria</taxon>
        <taxon>Pseudomonadati</taxon>
        <taxon>Bacteroidota</taxon>
        <taxon>Bacteroidia</taxon>
        <taxon>Bacteroidales</taxon>
        <taxon>Candidatus Onthomorpha</taxon>
    </lineage>
</organism>
<dbReference type="Gene3D" id="3.30.70.3270">
    <property type="match status" value="1"/>
</dbReference>
<name>A0A9D1UHH8_9BACT</name>
<dbReference type="Gene3D" id="3.30.70.20">
    <property type="match status" value="1"/>
</dbReference>
<evidence type="ECO:0000313" key="5">
    <source>
        <dbReference type="EMBL" id="HIW87568.1"/>
    </source>
</evidence>
<dbReference type="Proteomes" id="UP000824267">
    <property type="component" value="Unassembled WGS sequence"/>
</dbReference>
<gene>
    <name evidence="5" type="ORF">IAC47_04750</name>
</gene>
<keyword evidence="3" id="KW-0411">Iron-sulfur</keyword>
<dbReference type="PANTHER" id="PTHR43193:SF2">
    <property type="entry name" value="POLYFERREDOXIN PROTEIN FWDF"/>
    <property type="match status" value="1"/>
</dbReference>
<dbReference type="Pfam" id="PF12838">
    <property type="entry name" value="Fer4_7"/>
    <property type="match status" value="1"/>
</dbReference>
<dbReference type="GO" id="GO:0046872">
    <property type="term" value="F:metal ion binding"/>
    <property type="evidence" value="ECO:0007669"/>
    <property type="project" value="UniProtKB-KW"/>
</dbReference>
<dbReference type="InterPro" id="IPR017900">
    <property type="entry name" value="4Fe4S_Fe_S_CS"/>
</dbReference>
<reference evidence="5" key="2">
    <citation type="submission" date="2021-04" db="EMBL/GenBank/DDBJ databases">
        <authorList>
            <person name="Gilroy R."/>
        </authorList>
    </citation>
    <scope>NUCLEOTIDE SEQUENCE</scope>
    <source>
        <strain evidence="5">Gambia16-930</strain>
    </source>
</reference>
<accession>A0A9D1UHH8</accession>
<evidence type="ECO:0000256" key="2">
    <source>
        <dbReference type="ARBA" id="ARBA00023004"/>
    </source>
</evidence>
<proteinExistence type="predicted"/>
<dbReference type="PROSITE" id="PS51379">
    <property type="entry name" value="4FE4S_FER_2"/>
    <property type="match status" value="2"/>
</dbReference>